<sequence length="291" mass="33648">MWKVFRRWGRVLDVFISRKLNSRNRKFGLVRFQGVEDMYALEKKLDVIWIGTWKLRANLPKYSRFKRVSKKLGEQPHSTGRLREQVQQKKRIMQTGTVQRKGEQAQQQLTFAEVVLQIEVKSSSWLDNCYVERLLKAPNMQLVKESFVLGGFGFVRLRYLVEKFVLLSCDEEGLIGKLVEENKEWFAGMFVSATEAREVLEYVRLRVSISIGISLCEKKEVSINDFSYSISFEEETYESVLEFVVNSEDDGGRERLVSKGRRGDDGSVFGGADRTYPCNKECSRGEWSGSS</sequence>
<gene>
    <name evidence="1" type="ORF">PHAVU_001G122500g</name>
</gene>
<dbReference type="EMBL" id="CM002288">
    <property type="protein sequence ID" value="ESW34078.1"/>
    <property type="molecule type" value="Genomic_DNA"/>
</dbReference>
<dbReference type="Gramene" id="ESW34078">
    <property type="protein sequence ID" value="ESW34078"/>
    <property type="gene ID" value="PHAVU_001G122500g"/>
</dbReference>
<dbReference type="OrthoDB" id="1418158at2759"/>
<organism evidence="1 2">
    <name type="scientific">Phaseolus vulgaris</name>
    <name type="common">Kidney bean</name>
    <name type="synonym">French bean</name>
    <dbReference type="NCBI Taxonomy" id="3885"/>
    <lineage>
        <taxon>Eukaryota</taxon>
        <taxon>Viridiplantae</taxon>
        <taxon>Streptophyta</taxon>
        <taxon>Embryophyta</taxon>
        <taxon>Tracheophyta</taxon>
        <taxon>Spermatophyta</taxon>
        <taxon>Magnoliopsida</taxon>
        <taxon>eudicotyledons</taxon>
        <taxon>Gunneridae</taxon>
        <taxon>Pentapetalae</taxon>
        <taxon>rosids</taxon>
        <taxon>fabids</taxon>
        <taxon>Fabales</taxon>
        <taxon>Fabaceae</taxon>
        <taxon>Papilionoideae</taxon>
        <taxon>50 kb inversion clade</taxon>
        <taxon>NPAAA clade</taxon>
        <taxon>indigoferoid/millettioid clade</taxon>
        <taxon>Phaseoleae</taxon>
        <taxon>Phaseolus</taxon>
    </lineage>
</organism>
<dbReference type="SMR" id="V7CXH4"/>
<dbReference type="SUPFAM" id="SSF54928">
    <property type="entry name" value="RNA-binding domain, RBD"/>
    <property type="match status" value="1"/>
</dbReference>
<reference evidence="2" key="1">
    <citation type="journal article" date="2014" name="Nat. Genet.">
        <title>A reference genome for common bean and genome-wide analysis of dual domestications.</title>
        <authorList>
            <person name="Schmutz J."/>
            <person name="McClean P.E."/>
            <person name="Mamidi S."/>
            <person name="Wu G.A."/>
            <person name="Cannon S.B."/>
            <person name="Grimwood J."/>
            <person name="Jenkins J."/>
            <person name="Shu S."/>
            <person name="Song Q."/>
            <person name="Chavarro C."/>
            <person name="Torres-Torres M."/>
            <person name="Geffroy V."/>
            <person name="Moghaddam S.M."/>
            <person name="Gao D."/>
            <person name="Abernathy B."/>
            <person name="Barry K."/>
            <person name="Blair M."/>
            <person name="Brick M.A."/>
            <person name="Chovatia M."/>
            <person name="Gepts P."/>
            <person name="Goodstein D.M."/>
            <person name="Gonzales M."/>
            <person name="Hellsten U."/>
            <person name="Hyten D.L."/>
            <person name="Jia G."/>
            <person name="Kelly J.D."/>
            <person name="Kudrna D."/>
            <person name="Lee R."/>
            <person name="Richard M.M."/>
            <person name="Miklas P.N."/>
            <person name="Osorno J.M."/>
            <person name="Rodrigues J."/>
            <person name="Thareau V."/>
            <person name="Urrea C.A."/>
            <person name="Wang M."/>
            <person name="Yu Y."/>
            <person name="Zhang M."/>
            <person name="Wing R.A."/>
            <person name="Cregan P.B."/>
            <person name="Rokhsar D.S."/>
            <person name="Jackson S.A."/>
        </authorList>
    </citation>
    <scope>NUCLEOTIDE SEQUENCE [LARGE SCALE GENOMIC DNA]</scope>
    <source>
        <strain evidence="2">cv. G19833</strain>
    </source>
</reference>
<dbReference type="Proteomes" id="UP000000226">
    <property type="component" value="Chromosome 1"/>
</dbReference>
<dbReference type="InterPro" id="IPR035979">
    <property type="entry name" value="RBD_domain_sf"/>
</dbReference>
<evidence type="ECO:0008006" key="3">
    <source>
        <dbReference type="Google" id="ProtNLM"/>
    </source>
</evidence>
<dbReference type="AlphaFoldDB" id="V7CXH4"/>
<evidence type="ECO:0000313" key="1">
    <source>
        <dbReference type="EMBL" id="ESW34078.1"/>
    </source>
</evidence>
<evidence type="ECO:0000313" key="2">
    <source>
        <dbReference type="Proteomes" id="UP000000226"/>
    </source>
</evidence>
<dbReference type="GO" id="GO:0003676">
    <property type="term" value="F:nucleic acid binding"/>
    <property type="evidence" value="ECO:0007669"/>
    <property type="project" value="InterPro"/>
</dbReference>
<accession>V7CXH4</accession>
<proteinExistence type="predicted"/>
<keyword evidence="2" id="KW-1185">Reference proteome</keyword>
<name>V7CXH4_PHAVU</name>
<protein>
    <recommendedName>
        <fullName evidence="3">DUF4283 domain-containing protein</fullName>
    </recommendedName>
</protein>